<name>A0A0A8L857_9SACH</name>
<reference evidence="2 3" key="1">
    <citation type="submission" date="2014-03" db="EMBL/GenBank/DDBJ databases">
        <title>The genome of Kluyveromyces dobzhanskii.</title>
        <authorList>
            <person name="Nystedt B."/>
            <person name="Astrom S."/>
        </authorList>
    </citation>
    <scope>NUCLEOTIDE SEQUENCE [LARGE SCALE GENOMIC DNA]</scope>
    <source>
        <strain evidence="2 3">CBS 2104</strain>
    </source>
</reference>
<organism evidence="2 3">
    <name type="scientific">Kluyveromyces dobzhanskii CBS 2104</name>
    <dbReference type="NCBI Taxonomy" id="1427455"/>
    <lineage>
        <taxon>Eukaryota</taxon>
        <taxon>Fungi</taxon>
        <taxon>Dikarya</taxon>
        <taxon>Ascomycota</taxon>
        <taxon>Saccharomycotina</taxon>
        <taxon>Saccharomycetes</taxon>
        <taxon>Saccharomycetales</taxon>
        <taxon>Saccharomycetaceae</taxon>
        <taxon>Kluyveromyces</taxon>
    </lineage>
</organism>
<sequence>MNAVNTFVESVAENSYAPTVTVTETITSTTTGTATAFTTVETASTTDSLVDVNKIKGYLNSYINSTLELNYLRVNDDIAKRLIPLTKSAVQNWNNSFNNMQVLLNNTRSNVSTLHSYVIADLENQSNRLNSSVASIKELGLFVASSAEEAGALNDIYVDLTNTTEGFSSFENALNNFVNLSPVSLPNISFTDFDTNITSYPDLVTSLMANISTALQNQYKSSQKRVDLKKRQSSVKASKCVTLTVIFLCIYPTQVIGVIIVEWFSHVIKRNMILVTLDEQLNDIEEKKNTLQRYNHWKPKLFELCESVENPLTVKTVEFCLEIAARLGMRKEINANQNFEVVNDQRVEKKCARLTWWFYNSCLFQLYLLLLILMAWIVVSSLIPTSYSASLKKRELESNFPATRVSVETVSALCESFDDELNTEMENAITAFYSSSVNESLKYCNDRMSSIVSNLTTQISDYVPWESIPVPESTSNIKFNTSGFILTYLSSFNSSHTSLTDANAILLKREQTISFNLKFHINKLFKNSILIWGCIHIVQLVICIVF</sequence>
<keyword evidence="1" id="KW-1133">Transmembrane helix</keyword>
<dbReference type="AlphaFoldDB" id="A0A0A8L857"/>
<feature type="transmembrane region" description="Helical" evidence="1">
    <location>
        <begin position="241"/>
        <end position="264"/>
    </location>
</feature>
<gene>
    <name evidence="2" type="ORF">KLDO_g2560</name>
</gene>
<keyword evidence="3" id="KW-1185">Reference proteome</keyword>
<dbReference type="OrthoDB" id="4069514at2759"/>
<evidence type="ECO:0000256" key="1">
    <source>
        <dbReference type="SAM" id="Phobius"/>
    </source>
</evidence>
<feature type="transmembrane region" description="Helical" evidence="1">
    <location>
        <begin position="356"/>
        <end position="379"/>
    </location>
</feature>
<keyword evidence="1" id="KW-0472">Membrane</keyword>
<dbReference type="Proteomes" id="UP000031516">
    <property type="component" value="Unassembled WGS sequence"/>
</dbReference>
<keyword evidence="1" id="KW-0812">Transmembrane</keyword>
<accession>A0A0A8L857</accession>
<dbReference type="EMBL" id="CCBQ010000037">
    <property type="protein sequence ID" value="CDO94287.1"/>
    <property type="molecule type" value="Genomic_DNA"/>
</dbReference>
<evidence type="ECO:0000313" key="3">
    <source>
        <dbReference type="Proteomes" id="UP000031516"/>
    </source>
</evidence>
<proteinExistence type="predicted"/>
<evidence type="ECO:0000313" key="2">
    <source>
        <dbReference type="EMBL" id="CDO94287.1"/>
    </source>
</evidence>
<protein>
    <submittedName>
        <fullName evidence="2">WGS project CCBQ000000000 data, contig 00106</fullName>
    </submittedName>
</protein>
<comment type="caution">
    <text evidence="2">The sequence shown here is derived from an EMBL/GenBank/DDBJ whole genome shotgun (WGS) entry which is preliminary data.</text>
</comment>